<dbReference type="GeneID" id="92374706"/>
<dbReference type="AlphaFoldDB" id="A0A1G4IB74"/>
<name>A0A1G4IB74_TRYEQ</name>
<evidence type="ECO:0000256" key="1">
    <source>
        <dbReference type="SAM" id="Phobius"/>
    </source>
</evidence>
<feature type="transmembrane region" description="Helical" evidence="1">
    <location>
        <begin position="115"/>
        <end position="135"/>
    </location>
</feature>
<gene>
    <name evidence="2" type="ORF">TEOVI_000076600</name>
</gene>
<keyword evidence="3" id="KW-1185">Reference proteome</keyword>
<evidence type="ECO:0000313" key="3">
    <source>
        <dbReference type="Proteomes" id="UP000195570"/>
    </source>
</evidence>
<dbReference type="Proteomes" id="UP000195570">
    <property type="component" value="Unassembled WGS sequence"/>
</dbReference>
<sequence>MINQTGFASALASRTALRHSALRMLPVRRDCFTLFSCRRCFSFSRARAPRVNLEEVRFDKQSARYAGTVFGVPTDAVVFYAKVGAAVVGVLIVFCIFVKGYGILARLNLGTVARLGFTSGFLSCMVLNAVFIGIARRFRISPNAVYNQSIAIVMQNEKVVQHLGPHPRTGDFKAYCQTGGFRLPLIRRIRSGSYELSDLLGLKPQKLQMMFVLRNQANGGEGFVTCEVRRETTGFLSSANTFRSLAVTLTDPSRSSARTIVLIGKPEDVVYRGLMNL</sequence>
<evidence type="ECO:0008006" key="4">
    <source>
        <dbReference type="Google" id="ProtNLM"/>
    </source>
</evidence>
<dbReference type="EMBL" id="CZPT02001175">
    <property type="protein sequence ID" value="SCU69209.1"/>
    <property type="molecule type" value="Genomic_DNA"/>
</dbReference>
<evidence type="ECO:0000313" key="2">
    <source>
        <dbReference type="EMBL" id="SCU69209.1"/>
    </source>
</evidence>
<dbReference type="VEuPathDB" id="TriTrypDB:TEOVI_000076600"/>
<dbReference type="RefSeq" id="XP_067080220.1">
    <property type="nucleotide sequence ID" value="XM_067224119.1"/>
</dbReference>
<keyword evidence="1" id="KW-0812">Transmembrane</keyword>
<protein>
    <recommendedName>
        <fullName evidence="4">Transmembrane protein</fullName>
    </recommendedName>
</protein>
<reference evidence="2" key="1">
    <citation type="submission" date="2016-09" db="EMBL/GenBank/DDBJ databases">
        <authorList>
            <person name="Hebert L."/>
            <person name="Moumen B."/>
        </authorList>
    </citation>
    <scope>NUCLEOTIDE SEQUENCE [LARGE SCALE GENOMIC DNA]</scope>
    <source>
        <strain evidence="2">OVI</strain>
    </source>
</reference>
<keyword evidence="1" id="KW-1133">Transmembrane helix</keyword>
<keyword evidence="1" id="KW-0472">Membrane</keyword>
<proteinExistence type="predicted"/>
<feature type="transmembrane region" description="Helical" evidence="1">
    <location>
        <begin position="83"/>
        <end position="103"/>
    </location>
</feature>
<organism evidence="2 3">
    <name type="scientific">Trypanosoma equiperdum</name>
    <dbReference type="NCBI Taxonomy" id="5694"/>
    <lineage>
        <taxon>Eukaryota</taxon>
        <taxon>Discoba</taxon>
        <taxon>Euglenozoa</taxon>
        <taxon>Kinetoplastea</taxon>
        <taxon>Metakinetoplastina</taxon>
        <taxon>Trypanosomatida</taxon>
        <taxon>Trypanosomatidae</taxon>
        <taxon>Trypanosoma</taxon>
    </lineage>
</organism>
<accession>A0A1G4IB74</accession>
<comment type="caution">
    <text evidence="2">The sequence shown here is derived from an EMBL/GenBank/DDBJ whole genome shotgun (WGS) entry which is preliminary data.</text>
</comment>